<keyword evidence="1" id="KW-0238">DNA-binding</keyword>
<dbReference type="PROSITE" id="PS00622">
    <property type="entry name" value="HTH_LUXR_1"/>
    <property type="match status" value="1"/>
</dbReference>
<dbReference type="InterPro" id="IPR016032">
    <property type="entry name" value="Sig_transdc_resp-reg_C-effctor"/>
</dbReference>
<dbReference type="PANTHER" id="PTHR43214">
    <property type="entry name" value="TWO-COMPONENT RESPONSE REGULATOR"/>
    <property type="match status" value="1"/>
</dbReference>
<evidence type="ECO:0000313" key="4">
    <source>
        <dbReference type="Proteomes" id="UP000199245"/>
    </source>
</evidence>
<proteinExistence type="predicted"/>
<dbReference type="GO" id="GO:0003677">
    <property type="term" value="F:DNA binding"/>
    <property type="evidence" value="ECO:0007669"/>
    <property type="project" value="UniProtKB-KW"/>
</dbReference>
<dbReference type="Pfam" id="PF00196">
    <property type="entry name" value="GerE"/>
    <property type="match status" value="1"/>
</dbReference>
<organism evidence="3 4">
    <name type="scientific">Bradyrhizobium brasilense</name>
    <dbReference type="NCBI Taxonomy" id="1419277"/>
    <lineage>
        <taxon>Bacteria</taxon>
        <taxon>Pseudomonadati</taxon>
        <taxon>Pseudomonadota</taxon>
        <taxon>Alphaproteobacteria</taxon>
        <taxon>Hyphomicrobiales</taxon>
        <taxon>Nitrobacteraceae</taxon>
        <taxon>Bradyrhizobium</taxon>
    </lineage>
</organism>
<reference evidence="3 4" key="1">
    <citation type="submission" date="2016-10" db="EMBL/GenBank/DDBJ databases">
        <authorList>
            <person name="de Groot N.N."/>
        </authorList>
    </citation>
    <scope>NUCLEOTIDE SEQUENCE [LARGE SCALE GENOMIC DNA]</scope>
    <source>
        <strain evidence="3 4">R5</strain>
    </source>
</reference>
<dbReference type="SMART" id="SM00421">
    <property type="entry name" value="HTH_LUXR"/>
    <property type="match status" value="1"/>
</dbReference>
<protein>
    <submittedName>
        <fullName evidence="3">Two component transcriptional regulator, LuxR family</fullName>
    </submittedName>
</protein>
<sequence>MRRRYPFAIALVGENSLRKEGLARILNSENFVLTSIYDADDWPSDEALQKAPASPALFLIVHSGDDFRPTVEQIDSFKRRHADARVAVVADHFHLNDLVAAFRAGATGYFIDVMNCDAFIKSIELVMMGGTVFPPAFLESALDTEKREVDDAPVPNDDDHAVATADDTLAQQLSPREVSIVQCLIEGDSNKCIARKIKIAEATVKVHIKAILRKIRVQNRTQAAIWGLNHRSAAWSRNSSSAHQIVDVTERLLPPGREIPKIARAGRPAPLGAIDHAENYFEVSLANGHTRKDMSSKADGAIRLRK</sequence>
<dbReference type="PROSITE" id="PS50043">
    <property type="entry name" value="HTH_LUXR_2"/>
    <property type="match status" value="1"/>
</dbReference>
<accession>A0A1G6L2H1</accession>
<dbReference type="CDD" id="cd06170">
    <property type="entry name" value="LuxR_C_like"/>
    <property type="match status" value="1"/>
</dbReference>
<dbReference type="GO" id="GO:0006355">
    <property type="term" value="P:regulation of DNA-templated transcription"/>
    <property type="evidence" value="ECO:0007669"/>
    <property type="project" value="InterPro"/>
</dbReference>
<feature type="domain" description="HTH luxR-type" evidence="2">
    <location>
        <begin position="166"/>
        <end position="231"/>
    </location>
</feature>
<dbReference type="InterPro" id="IPR000792">
    <property type="entry name" value="Tscrpt_reg_LuxR_C"/>
</dbReference>
<name>A0A1G6L2H1_9BRAD</name>
<evidence type="ECO:0000259" key="2">
    <source>
        <dbReference type="PROSITE" id="PS50043"/>
    </source>
</evidence>
<dbReference type="EMBL" id="FMZW01000002">
    <property type="protein sequence ID" value="SDC37579.1"/>
    <property type="molecule type" value="Genomic_DNA"/>
</dbReference>
<evidence type="ECO:0000256" key="1">
    <source>
        <dbReference type="ARBA" id="ARBA00023125"/>
    </source>
</evidence>
<dbReference type="InterPro" id="IPR039420">
    <property type="entry name" value="WalR-like"/>
</dbReference>
<dbReference type="RefSeq" id="WP_092079108.1">
    <property type="nucleotide sequence ID" value="NZ_FMZW01000002.1"/>
</dbReference>
<dbReference type="Proteomes" id="UP000199245">
    <property type="component" value="Unassembled WGS sequence"/>
</dbReference>
<dbReference type="PRINTS" id="PR00038">
    <property type="entry name" value="HTHLUXR"/>
</dbReference>
<dbReference type="AlphaFoldDB" id="A0A1G6L2H1"/>
<dbReference type="PANTHER" id="PTHR43214:SF42">
    <property type="entry name" value="TRANSCRIPTIONAL REGULATORY PROTEIN DESR"/>
    <property type="match status" value="1"/>
</dbReference>
<evidence type="ECO:0000313" key="3">
    <source>
        <dbReference type="EMBL" id="SDC37579.1"/>
    </source>
</evidence>
<gene>
    <name evidence="3" type="ORF">SAMN05216337_1002308</name>
</gene>
<dbReference type="Gene3D" id="3.40.50.2300">
    <property type="match status" value="1"/>
</dbReference>
<dbReference type="SUPFAM" id="SSF46894">
    <property type="entry name" value="C-terminal effector domain of the bipartite response regulators"/>
    <property type="match status" value="1"/>
</dbReference>